<feature type="compositionally biased region" description="Low complexity" evidence="1">
    <location>
        <begin position="328"/>
        <end position="344"/>
    </location>
</feature>
<dbReference type="PANTHER" id="PTHR16469:SF27">
    <property type="entry name" value="UBIQUITIN-ASSOCIATED AND SH3 DOMAIN-CONTAINING BA-RELATED"/>
    <property type="match status" value="1"/>
</dbReference>
<feature type="region of interest" description="Disordered" evidence="1">
    <location>
        <begin position="321"/>
        <end position="381"/>
    </location>
</feature>
<evidence type="ECO:0000313" key="3">
    <source>
        <dbReference type="Proteomes" id="UP000681722"/>
    </source>
</evidence>
<evidence type="ECO:0000313" key="2">
    <source>
        <dbReference type="EMBL" id="CAF3624701.1"/>
    </source>
</evidence>
<dbReference type="InterPro" id="IPR029033">
    <property type="entry name" value="His_PPase_superfam"/>
</dbReference>
<dbReference type="AlphaFoldDB" id="A0A8S2HB20"/>
<gene>
    <name evidence="2" type="ORF">SRO942_LOCUS5383</name>
</gene>
<name>A0A8S2HB20_9BILA</name>
<dbReference type="Proteomes" id="UP000681722">
    <property type="component" value="Unassembled WGS sequence"/>
</dbReference>
<evidence type="ECO:0000256" key="1">
    <source>
        <dbReference type="SAM" id="MobiDB-lite"/>
    </source>
</evidence>
<dbReference type="OrthoDB" id="414418at2759"/>
<dbReference type="Gene3D" id="3.40.50.1240">
    <property type="entry name" value="Phosphoglycerate mutase-like"/>
    <property type="match status" value="1"/>
</dbReference>
<dbReference type="EMBL" id="CAJOBC010000776">
    <property type="protein sequence ID" value="CAF3624701.1"/>
    <property type="molecule type" value="Genomic_DNA"/>
</dbReference>
<dbReference type="SUPFAM" id="SSF53254">
    <property type="entry name" value="Phosphoglycerate mutase-like"/>
    <property type="match status" value="1"/>
</dbReference>
<dbReference type="InterPro" id="IPR051710">
    <property type="entry name" value="Phosphatase_SH3-domain"/>
</dbReference>
<organism evidence="2 3">
    <name type="scientific">Didymodactylos carnosus</name>
    <dbReference type="NCBI Taxonomy" id="1234261"/>
    <lineage>
        <taxon>Eukaryota</taxon>
        <taxon>Metazoa</taxon>
        <taxon>Spiralia</taxon>
        <taxon>Gnathifera</taxon>
        <taxon>Rotifera</taxon>
        <taxon>Eurotatoria</taxon>
        <taxon>Bdelloidea</taxon>
        <taxon>Philodinida</taxon>
        <taxon>Philodinidae</taxon>
        <taxon>Didymodactylos</taxon>
    </lineage>
</organism>
<sequence length="399" mass="45879">MNSMYSKINQYIDPSYLFFGTPSRKRESSVAIDHDPYYGYAHSSTWSNNNPSHADQPLRFIVIRHGERVDVIYGAGWTQRAFPYERVDVIYGAGWTQRAFPYGQYHPFDANMPPGLPYRANWQDYDVDTPLTSKGLSQSWNVGNVLTRYNLPITSCYSSPAFRSIQTADKILEGMGRKALVPIRIEVGLFECTSWYTQSPITFMSDQELLQGGINIDQSYHSQISDLKLVENEYQYYDRSRDTIKKIIKLHKKTGGNILLVAHAPSLEVLTRHLMNGQPRPERLAELASKVDFCSMTIVERESSAKPWHFRYSLDEKLSEDQQKLEQSRSASTLARSNSSSQLAPSPPPQQQQYTSMVQQPQTYATYTPKQPPSFYQPTPLNYHFHPQMENYPPYFDFA</sequence>
<feature type="compositionally biased region" description="Polar residues" evidence="1">
    <location>
        <begin position="354"/>
        <end position="380"/>
    </location>
</feature>
<dbReference type="Pfam" id="PF00300">
    <property type="entry name" value="His_Phos_1"/>
    <property type="match status" value="1"/>
</dbReference>
<dbReference type="PANTHER" id="PTHR16469">
    <property type="entry name" value="UBIQUITIN-ASSOCIATED AND SH3 DOMAIN-CONTAINING BA-RELATED"/>
    <property type="match status" value="1"/>
</dbReference>
<dbReference type="CDD" id="cd07067">
    <property type="entry name" value="HP_PGM_like"/>
    <property type="match status" value="1"/>
</dbReference>
<dbReference type="InterPro" id="IPR013078">
    <property type="entry name" value="His_Pase_superF_clade-1"/>
</dbReference>
<reference evidence="2" key="1">
    <citation type="submission" date="2021-02" db="EMBL/GenBank/DDBJ databases">
        <authorList>
            <person name="Nowell W R."/>
        </authorList>
    </citation>
    <scope>NUCLEOTIDE SEQUENCE</scope>
</reference>
<comment type="caution">
    <text evidence="2">The sequence shown here is derived from an EMBL/GenBank/DDBJ whole genome shotgun (WGS) entry which is preliminary data.</text>
</comment>
<protein>
    <submittedName>
        <fullName evidence="2">Uncharacterized protein</fullName>
    </submittedName>
</protein>
<accession>A0A8S2HB20</accession>
<proteinExistence type="predicted"/>